<feature type="region of interest" description="Disordered" evidence="1">
    <location>
        <begin position="43"/>
        <end position="81"/>
    </location>
</feature>
<dbReference type="GeneID" id="73334314"/>
<evidence type="ECO:0000256" key="1">
    <source>
        <dbReference type="SAM" id="MobiDB-lite"/>
    </source>
</evidence>
<name>A0A9Q8SBS8_9PEZI</name>
<dbReference type="EMBL" id="CP019471">
    <property type="protein sequence ID" value="UQC73607.1"/>
    <property type="molecule type" value="Genomic_DNA"/>
</dbReference>
<protein>
    <submittedName>
        <fullName evidence="2">Uncharacterized protein</fullName>
    </submittedName>
</protein>
<evidence type="ECO:0000313" key="2">
    <source>
        <dbReference type="EMBL" id="UQC73607.1"/>
    </source>
</evidence>
<reference evidence="2" key="1">
    <citation type="journal article" date="2021" name="Mol. Plant Microbe Interact.">
        <title>Complete Genome Sequence of the Plant-Pathogenic Fungus Colletotrichum lupini.</title>
        <authorList>
            <person name="Baroncelli R."/>
            <person name="Pensec F."/>
            <person name="Da Lio D."/>
            <person name="Boufleur T."/>
            <person name="Vicente I."/>
            <person name="Sarrocco S."/>
            <person name="Picot A."/>
            <person name="Baraldi E."/>
            <person name="Sukno S."/>
            <person name="Thon M."/>
            <person name="Le Floch G."/>
        </authorList>
    </citation>
    <scope>NUCLEOTIDE SEQUENCE</scope>
    <source>
        <strain evidence="2">IMI 504893</strain>
    </source>
</reference>
<proteinExistence type="predicted"/>
<sequence length="201" mass="22603">MGCECQYTYLSCLQPYERIRALERGTGECLDCLPQTVFEIAQLDQTESPHNDRVDRSRAPLLPARPAPSKKTSDETGRPPRAAGALGWAAIRYEGSSATGNRPARRGHPDNSASVNNPHDRSFVGAQYYRPSAHRHDHPIQSPGRDTIPYSCRGSSRLYPTSTKHWNYITRPSRYSGRLFFILLQSKLQYSRPAFHTKEGG</sequence>
<organism evidence="2 3">
    <name type="scientific">Colletotrichum lupini</name>
    <dbReference type="NCBI Taxonomy" id="145971"/>
    <lineage>
        <taxon>Eukaryota</taxon>
        <taxon>Fungi</taxon>
        <taxon>Dikarya</taxon>
        <taxon>Ascomycota</taxon>
        <taxon>Pezizomycotina</taxon>
        <taxon>Sordariomycetes</taxon>
        <taxon>Hypocreomycetidae</taxon>
        <taxon>Glomerellales</taxon>
        <taxon>Glomerellaceae</taxon>
        <taxon>Colletotrichum</taxon>
        <taxon>Colletotrichum acutatum species complex</taxon>
    </lineage>
</organism>
<dbReference type="AlphaFoldDB" id="A0A9Q8SBS8"/>
<gene>
    <name evidence="2" type="ORF">CLUP02_00252</name>
</gene>
<accession>A0A9Q8SBS8</accession>
<evidence type="ECO:0000313" key="3">
    <source>
        <dbReference type="Proteomes" id="UP000830671"/>
    </source>
</evidence>
<feature type="region of interest" description="Disordered" evidence="1">
    <location>
        <begin position="97"/>
        <end position="120"/>
    </location>
</feature>
<dbReference type="RefSeq" id="XP_049135261.1">
    <property type="nucleotide sequence ID" value="XM_049279304.1"/>
</dbReference>
<feature type="compositionally biased region" description="Basic and acidic residues" evidence="1">
    <location>
        <begin position="47"/>
        <end position="58"/>
    </location>
</feature>
<keyword evidence="3" id="KW-1185">Reference proteome</keyword>
<feature type="compositionally biased region" description="Low complexity" evidence="1">
    <location>
        <begin position="59"/>
        <end position="69"/>
    </location>
</feature>
<dbReference type="KEGG" id="clup:CLUP02_00252"/>
<dbReference type="Proteomes" id="UP000830671">
    <property type="component" value="Chromosome 1"/>
</dbReference>